<feature type="domain" description="CusB-like beta-barrel" evidence="3">
    <location>
        <begin position="217"/>
        <end position="287"/>
    </location>
</feature>
<protein>
    <submittedName>
        <fullName evidence="4">Efflux RND transporter periplasmic adaptor subunit</fullName>
    </submittedName>
</protein>
<accession>A0ABM6YRY0</accession>
<dbReference type="Gene3D" id="2.40.50.100">
    <property type="match status" value="1"/>
</dbReference>
<feature type="domain" description="Multidrug resistance protein MdtA-like barrel-sandwich hybrid" evidence="2">
    <location>
        <begin position="83"/>
        <end position="210"/>
    </location>
</feature>
<dbReference type="PANTHER" id="PTHR30469:SF29">
    <property type="entry name" value="BLR2860 PROTEIN"/>
    <property type="match status" value="1"/>
</dbReference>
<gene>
    <name evidence="4" type="ORF">D1115_03280</name>
</gene>
<reference evidence="4 5" key="1">
    <citation type="submission" date="2018-08" db="EMBL/GenBank/DDBJ databases">
        <title>Genomic taxonomy of the Vibrionaceae family.</title>
        <authorList>
            <person name="Gomez-Gil B."/>
            <person name="Tanaka M."/>
            <person name="Sawabe T."/>
            <person name="Enciso-Ibarra K."/>
        </authorList>
    </citation>
    <scope>NUCLEOTIDE SEQUENCE [LARGE SCALE GENOMIC DNA]</scope>
    <source>
        <strain evidence="4 5">CAIM 1831</strain>
    </source>
</reference>
<dbReference type="EMBL" id="CP032093">
    <property type="protein sequence ID" value="AXY00398.1"/>
    <property type="molecule type" value="Genomic_DNA"/>
</dbReference>
<dbReference type="InterPro" id="IPR058792">
    <property type="entry name" value="Beta-barrel_RND_2"/>
</dbReference>
<dbReference type="PANTHER" id="PTHR30469">
    <property type="entry name" value="MULTIDRUG RESISTANCE PROTEIN MDTA"/>
    <property type="match status" value="1"/>
</dbReference>
<evidence type="ECO:0000256" key="1">
    <source>
        <dbReference type="ARBA" id="ARBA00009477"/>
    </source>
</evidence>
<name>A0ABM6YRY0_9VIBR</name>
<dbReference type="NCBIfam" id="TIGR01730">
    <property type="entry name" value="RND_mfp"/>
    <property type="match status" value="1"/>
</dbReference>
<dbReference type="SUPFAM" id="SSF111369">
    <property type="entry name" value="HlyD-like secretion proteins"/>
    <property type="match status" value="1"/>
</dbReference>
<dbReference type="Pfam" id="PF25954">
    <property type="entry name" value="Beta-barrel_RND_2"/>
    <property type="match status" value="1"/>
</dbReference>
<evidence type="ECO:0000313" key="5">
    <source>
        <dbReference type="Proteomes" id="UP000262832"/>
    </source>
</evidence>
<evidence type="ECO:0000313" key="4">
    <source>
        <dbReference type="EMBL" id="AXY00398.1"/>
    </source>
</evidence>
<dbReference type="Gene3D" id="2.40.30.170">
    <property type="match status" value="1"/>
</dbReference>
<dbReference type="Proteomes" id="UP000262832">
    <property type="component" value="Chromosome I"/>
</dbReference>
<evidence type="ECO:0000259" key="2">
    <source>
        <dbReference type="Pfam" id="PF25917"/>
    </source>
</evidence>
<dbReference type="InterPro" id="IPR058625">
    <property type="entry name" value="MdtA-like_BSH"/>
</dbReference>
<dbReference type="RefSeq" id="WP_128810260.1">
    <property type="nucleotide sequence ID" value="NZ_CP032093.1"/>
</dbReference>
<organism evidence="4 5">
    <name type="scientific">Vibrio alfacsensis</name>
    <dbReference type="NCBI Taxonomy" id="1074311"/>
    <lineage>
        <taxon>Bacteria</taxon>
        <taxon>Pseudomonadati</taxon>
        <taxon>Pseudomonadota</taxon>
        <taxon>Gammaproteobacteria</taxon>
        <taxon>Vibrionales</taxon>
        <taxon>Vibrionaceae</taxon>
        <taxon>Vibrio</taxon>
    </lineage>
</organism>
<sequence>MSGFSFGRHIVGRPWLVSLTLIIILAVWLAMGQLNAQDDPPPSSSTPSSQSDETPVAKVMFDTFFAQSTSKTIELYGRTAPNRQARLGAEVAGKIVQLNVKKGQTVKQGQVIANIDERDLDIQLKRAKAMLSVKEKEFKAAQSLKNRGLQGEVAFATAQAALVDARANLSNVETALKNTKVRAPFNGILDHKFIEVGDFVGVGDPIATVIDLEKLIIEADVSERHIHYLKEGQKADIRTIDKVHHEGNIRYIGRVSSSSTNTFPIEIEIDNSQHDMSAGISAEATLALSEVSAIKVTAAMLALDEEGNLGIKTLRDQRVHFIPIQLVKAENDGVWLSGLGEQVDIIILGQGFARDGDLVMATKVSDITDAANQQ</sequence>
<dbReference type="InterPro" id="IPR006143">
    <property type="entry name" value="RND_pump_MFP"/>
</dbReference>
<keyword evidence="5" id="KW-1185">Reference proteome</keyword>
<dbReference type="Pfam" id="PF25917">
    <property type="entry name" value="BSH_RND"/>
    <property type="match status" value="1"/>
</dbReference>
<proteinExistence type="inferred from homology"/>
<comment type="similarity">
    <text evidence="1">Belongs to the membrane fusion protein (MFP) (TC 8.A.1) family.</text>
</comment>
<evidence type="ECO:0000259" key="3">
    <source>
        <dbReference type="Pfam" id="PF25954"/>
    </source>
</evidence>